<organism evidence="4 5">
    <name type="scientific">Microvirga guangxiensis</name>
    <dbReference type="NCBI Taxonomy" id="549386"/>
    <lineage>
        <taxon>Bacteria</taxon>
        <taxon>Pseudomonadati</taxon>
        <taxon>Pseudomonadota</taxon>
        <taxon>Alphaproteobacteria</taxon>
        <taxon>Hyphomicrobiales</taxon>
        <taxon>Methylobacteriaceae</taxon>
        <taxon>Microvirga</taxon>
    </lineage>
</organism>
<reference evidence="4 5" key="1">
    <citation type="submission" date="2016-10" db="EMBL/GenBank/DDBJ databases">
        <authorList>
            <person name="de Groot N.N."/>
        </authorList>
    </citation>
    <scope>NUCLEOTIDE SEQUENCE [LARGE SCALE GENOMIC DNA]</scope>
    <source>
        <strain evidence="4 5">CGMCC 1.7666</strain>
    </source>
</reference>
<dbReference type="STRING" id="549386.SAMN02927923_00615"/>
<evidence type="ECO:0000313" key="5">
    <source>
        <dbReference type="Proteomes" id="UP000199569"/>
    </source>
</evidence>
<dbReference type="RefSeq" id="WP_244510361.1">
    <property type="nucleotide sequence ID" value="NZ_FMVJ01000002.1"/>
</dbReference>
<keyword evidence="5" id="KW-1185">Reference proteome</keyword>
<keyword evidence="1 4" id="KW-0808">Transferase</keyword>
<dbReference type="PANTHER" id="PTHR43800">
    <property type="entry name" value="PEPTIDYL-LYSINE N-ACETYLTRANSFERASE YJAB"/>
    <property type="match status" value="1"/>
</dbReference>
<dbReference type="Pfam" id="PF00583">
    <property type="entry name" value="Acetyltransf_1"/>
    <property type="match status" value="1"/>
</dbReference>
<name>A0A1G5CMM5_9HYPH</name>
<keyword evidence="2" id="KW-0012">Acyltransferase</keyword>
<dbReference type="CDD" id="cd04301">
    <property type="entry name" value="NAT_SF"/>
    <property type="match status" value="1"/>
</dbReference>
<dbReference type="Proteomes" id="UP000199569">
    <property type="component" value="Unassembled WGS sequence"/>
</dbReference>
<dbReference type="InterPro" id="IPR016181">
    <property type="entry name" value="Acyl_CoA_acyltransferase"/>
</dbReference>
<evidence type="ECO:0000256" key="2">
    <source>
        <dbReference type="ARBA" id="ARBA00023315"/>
    </source>
</evidence>
<dbReference type="EMBL" id="FMVJ01000002">
    <property type="protein sequence ID" value="SCY03652.1"/>
    <property type="molecule type" value="Genomic_DNA"/>
</dbReference>
<dbReference type="SUPFAM" id="SSF55729">
    <property type="entry name" value="Acyl-CoA N-acyltransferases (Nat)"/>
    <property type="match status" value="1"/>
</dbReference>
<evidence type="ECO:0000313" key="4">
    <source>
        <dbReference type="EMBL" id="SCY03652.1"/>
    </source>
</evidence>
<dbReference type="PANTHER" id="PTHR43800:SF1">
    <property type="entry name" value="PEPTIDYL-LYSINE N-ACETYLTRANSFERASE YJAB"/>
    <property type="match status" value="1"/>
</dbReference>
<evidence type="ECO:0000256" key="1">
    <source>
        <dbReference type="ARBA" id="ARBA00022679"/>
    </source>
</evidence>
<protein>
    <submittedName>
        <fullName evidence="4">Acetyltransferase (GNAT) domain-containing protein</fullName>
    </submittedName>
</protein>
<dbReference type="GO" id="GO:0016747">
    <property type="term" value="F:acyltransferase activity, transferring groups other than amino-acyl groups"/>
    <property type="evidence" value="ECO:0007669"/>
    <property type="project" value="InterPro"/>
</dbReference>
<sequence length="205" mass="23101">MTSPQVMLNLDGYTDLPPGKIAAIVTYLEMRSPPPMSPAEAPGTWTLQRLNVDHSRYRTLYRRIGEPWLWFSRVVMPDEELSGILDDPKVEAYALHDGTDDIGLLELDFRPEREVELAFLGLAPGIIGKGAGRFLMSEAIRRAFAQPIDRFFVHTCSLDHPAALTFYMRAGFTPYRRAIEVSDDPRLQGFLPRECAPQIPVIADL</sequence>
<proteinExistence type="predicted"/>
<feature type="domain" description="N-acetyltransferase" evidence="3">
    <location>
        <begin position="85"/>
        <end position="172"/>
    </location>
</feature>
<dbReference type="Gene3D" id="3.40.630.30">
    <property type="match status" value="1"/>
</dbReference>
<gene>
    <name evidence="4" type="ORF">SAMN02927923_00615</name>
</gene>
<accession>A0A1G5CMM5</accession>
<dbReference type="InterPro" id="IPR000182">
    <property type="entry name" value="GNAT_dom"/>
</dbReference>
<dbReference type="AlphaFoldDB" id="A0A1G5CMM5"/>
<evidence type="ECO:0000259" key="3">
    <source>
        <dbReference type="Pfam" id="PF00583"/>
    </source>
</evidence>